<dbReference type="Pfam" id="PF00307">
    <property type="entry name" value="CH"/>
    <property type="match status" value="1"/>
</dbReference>
<dbReference type="SUPFAM" id="SSF143575">
    <property type="entry name" value="GAS2 domain-like"/>
    <property type="match status" value="1"/>
</dbReference>
<accession>A0A813MCQ1</accession>
<dbReference type="InterPro" id="IPR036534">
    <property type="entry name" value="GAR_dom_sf"/>
</dbReference>
<feature type="region of interest" description="Disordered" evidence="5">
    <location>
        <begin position="1067"/>
        <end position="1088"/>
    </location>
</feature>
<name>A0A813MCQ1_9BILA</name>
<evidence type="ECO:0000259" key="6">
    <source>
        <dbReference type="PROSITE" id="PS50021"/>
    </source>
</evidence>
<keyword evidence="9" id="KW-1185">Reference proteome</keyword>
<comment type="caution">
    <text evidence="8">The sequence shown here is derived from an EMBL/GenBank/DDBJ whole genome shotgun (WGS) entry which is preliminary data.</text>
</comment>
<dbReference type="GO" id="GO:0005737">
    <property type="term" value="C:cytoplasm"/>
    <property type="evidence" value="ECO:0007669"/>
    <property type="project" value="TreeGrafter"/>
</dbReference>
<dbReference type="GO" id="GO:0008017">
    <property type="term" value="F:microtubule binding"/>
    <property type="evidence" value="ECO:0007669"/>
    <property type="project" value="InterPro"/>
</dbReference>
<feature type="compositionally biased region" description="Polar residues" evidence="5">
    <location>
        <begin position="1372"/>
        <end position="1381"/>
    </location>
</feature>
<evidence type="ECO:0000313" key="8">
    <source>
        <dbReference type="EMBL" id="CAF0710301.1"/>
    </source>
</evidence>
<comment type="similarity">
    <text evidence="4">Belongs to the GAS2 family.</text>
</comment>
<dbReference type="Gene3D" id="1.10.418.10">
    <property type="entry name" value="Calponin-like domain"/>
    <property type="match status" value="1"/>
</dbReference>
<dbReference type="SMART" id="SM00243">
    <property type="entry name" value="GAS2"/>
    <property type="match status" value="1"/>
</dbReference>
<evidence type="ECO:0000256" key="4">
    <source>
        <dbReference type="ARBA" id="ARBA00038441"/>
    </source>
</evidence>
<comment type="subcellular location">
    <subcellularLocation>
        <location evidence="1">Cytoplasm</location>
        <location evidence="1">Cytoskeleton</location>
    </subcellularLocation>
</comment>
<evidence type="ECO:0000256" key="1">
    <source>
        <dbReference type="ARBA" id="ARBA00004245"/>
    </source>
</evidence>
<dbReference type="GO" id="GO:0051015">
    <property type="term" value="F:actin filament binding"/>
    <property type="evidence" value="ECO:0007669"/>
    <property type="project" value="TreeGrafter"/>
</dbReference>
<evidence type="ECO:0000256" key="5">
    <source>
        <dbReference type="SAM" id="MobiDB-lite"/>
    </source>
</evidence>
<sequence>MSEQLENSRVTEMKSIQPYSTKDEYIYAMKEDLSEWFNSMYSTNLTAPNFTDKLETGVLICLHANNVTRAALNTHKFNQNDLNQAGIINIPTDSIINPSSNNRVLLTPSGKTSWSGDFLLYKPDAKPQSFQSRDNISNFIKWCRFIAKVRECLMFETDDLILRKNEKNFILCLLEVARFGSKFGIQVPTIIQLEQEIEAEIERENSNLIDPIVIRVLSPKPEVLNKEINIYVEDEKLSNNKNDIQMILSKISDDLANQKSELSKKLSRTDSVVISVTNESDDKKLNSNGSFDSSSLDGSFGVDEDDDWNNLDETKKSVYNDSLENLNYIDEKERQNRQSCLPERECKNIDSDSRVSIQSFSNINNDNNKLSEDNSPLLPSPLSTSLSSSNSSLFNQNEEIKNNNLVQSNSKIVKNLNNLFNGLCVNEKTEKILSENLEIKVSSVNRSRSVSGERLEDSEGLCSNMVKSCVDKMTYSLEQNGLKQELLNSQNNLHNHVCSIADRCTCEKQFPVVKIGEGKYRIGNTKNVVFIRILRNHIMVRVGGGWDTLENYLNKHDPCRCPGEASHSNLGIKTRHNENNLTNNEPTPCLSNILLTPVTNQNSTNCQANSVNKIHSSLSQNPFIKYQTKISTINKNCSSTNCSTNTNLKTGIDFTDAKLVVERDTQGKHIVGKIIITQKQDDSNHTNISLNKSISNNSLNNYSFNNTTKIFNASMNIEMNGLNNNNNNKNILQTPIKQNQNNSFSLSKQNFTKPCIPTSNSLNSISQNLLKNKMKKIIKQIPPQSPQIVRKSQNIMNENQFVLLRNSPGLLKFNRTNVEICSNATTTGYNSLNDDSSSDFLDSTPIYTETKLPPRILKKYDCKKRAITEAIIDIDNMEHNQAIPKLNENIKVTSSSPKPPPRNKKKYRKSKTTDIARFNNSDSQINEDSLESELNDSLESINLTLNKDNKIDDDSLLLNNDHGISLSLSTTSSISNINEIDDLVYKNGQKLARAQWDKTQLNFDYKTEMNNSMIQSSKLINTSSPKRDSSLSKKARNLNIAKEKLVEMKKSIDAKINLEQVEKPKILTPNSPLRTTPRKVKKRSGERSVTTGIVQIPLTPKTKPFVSLIPKPSPVKLTPNSKQTSSSLHNLTNCLENRNKRDSSVASSRTSTNHNVSFSSINTTPIEFKENKAYELRKKTMLMNKISVKNQLNDPIYSRSHPISTELAEQQALNLTNDSIQSCLSNETTVRKRLFAKKNEKNFDPNLSIGSNCSSNSTNFIQKNKILAMSPMKAKKPNLEKKESPVIKTKPPSRSKSNNDLFYELERTNSAQDLIELMNNCEPPVGDLNKYKILLNECENLDSKMKRSKKMPSPKKCAKLSVNLDEQKKAKNSQLVVPQRQNSHKRSRSLPSYQCIPLNNNNINNKNLDYDTGNEEEYHEETYWQDIKTNF</sequence>
<dbReference type="PANTHER" id="PTHR46756">
    <property type="entry name" value="TRANSGELIN"/>
    <property type="match status" value="1"/>
</dbReference>
<evidence type="ECO:0000256" key="2">
    <source>
        <dbReference type="ARBA" id="ARBA00022490"/>
    </source>
</evidence>
<gene>
    <name evidence="8" type="ORF">OXX778_LOCUS961</name>
</gene>
<dbReference type="GO" id="GO:0035371">
    <property type="term" value="C:microtubule plus-end"/>
    <property type="evidence" value="ECO:0007669"/>
    <property type="project" value="TreeGrafter"/>
</dbReference>
<dbReference type="PROSITE" id="PS51460">
    <property type="entry name" value="GAR"/>
    <property type="match status" value="1"/>
</dbReference>
<keyword evidence="2" id="KW-0963">Cytoplasm</keyword>
<dbReference type="InterPro" id="IPR003108">
    <property type="entry name" value="GAR_dom"/>
</dbReference>
<dbReference type="PANTHER" id="PTHR46756:SF18">
    <property type="entry name" value="GAS2-LIKE PROTEIN PICKLED EGGS"/>
    <property type="match status" value="1"/>
</dbReference>
<organism evidence="8 9">
    <name type="scientific">Brachionus calyciflorus</name>
    <dbReference type="NCBI Taxonomy" id="104777"/>
    <lineage>
        <taxon>Eukaryota</taxon>
        <taxon>Metazoa</taxon>
        <taxon>Spiralia</taxon>
        <taxon>Gnathifera</taxon>
        <taxon>Rotifera</taxon>
        <taxon>Eurotatoria</taxon>
        <taxon>Monogononta</taxon>
        <taxon>Pseudotrocha</taxon>
        <taxon>Ploima</taxon>
        <taxon>Brachionidae</taxon>
        <taxon>Brachionus</taxon>
    </lineage>
</organism>
<dbReference type="GO" id="GO:0008093">
    <property type="term" value="F:cytoskeletal anchor activity"/>
    <property type="evidence" value="ECO:0007669"/>
    <property type="project" value="TreeGrafter"/>
</dbReference>
<dbReference type="InterPro" id="IPR036872">
    <property type="entry name" value="CH_dom_sf"/>
</dbReference>
<dbReference type="GO" id="GO:0031110">
    <property type="term" value="P:regulation of microtubule polymerization or depolymerization"/>
    <property type="evidence" value="ECO:0007669"/>
    <property type="project" value="TreeGrafter"/>
</dbReference>
<dbReference type="EMBL" id="CAJNOC010000055">
    <property type="protein sequence ID" value="CAF0710301.1"/>
    <property type="molecule type" value="Genomic_DNA"/>
</dbReference>
<evidence type="ECO:0008006" key="10">
    <source>
        <dbReference type="Google" id="ProtNLM"/>
    </source>
</evidence>
<feature type="compositionally biased region" description="Low complexity" evidence="5">
    <location>
        <begin position="286"/>
        <end position="300"/>
    </location>
</feature>
<evidence type="ECO:0000259" key="7">
    <source>
        <dbReference type="PROSITE" id="PS51460"/>
    </source>
</evidence>
<dbReference type="OrthoDB" id="206130at2759"/>
<dbReference type="GO" id="GO:0001578">
    <property type="term" value="P:microtubule bundle formation"/>
    <property type="evidence" value="ECO:0007669"/>
    <property type="project" value="TreeGrafter"/>
</dbReference>
<feature type="region of interest" description="Disordered" evidence="5">
    <location>
        <begin position="1137"/>
        <end position="1156"/>
    </location>
</feature>
<feature type="region of interest" description="Disordered" evidence="5">
    <location>
        <begin position="1368"/>
        <end position="1395"/>
    </location>
</feature>
<proteinExistence type="inferred from homology"/>
<evidence type="ECO:0000313" key="9">
    <source>
        <dbReference type="Proteomes" id="UP000663879"/>
    </source>
</evidence>
<reference evidence="8" key="1">
    <citation type="submission" date="2021-02" db="EMBL/GenBank/DDBJ databases">
        <authorList>
            <person name="Nowell W R."/>
        </authorList>
    </citation>
    <scope>NUCLEOTIDE SEQUENCE</scope>
    <source>
        <strain evidence="8">Ploen Becks lab</strain>
    </source>
</reference>
<dbReference type="GO" id="GO:0051764">
    <property type="term" value="P:actin crosslink formation"/>
    <property type="evidence" value="ECO:0007669"/>
    <property type="project" value="TreeGrafter"/>
</dbReference>
<dbReference type="GO" id="GO:1904825">
    <property type="term" value="P:protein localization to microtubule plus-end"/>
    <property type="evidence" value="ECO:0007669"/>
    <property type="project" value="TreeGrafter"/>
</dbReference>
<dbReference type="Pfam" id="PF02187">
    <property type="entry name" value="GAS2"/>
    <property type="match status" value="1"/>
</dbReference>
<keyword evidence="3" id="KW-0206">Cytoskeleton</keyword>
<feature type="compositionally biased region" description="Basic residues" evidence="5">
    <location>
        <begin position="901"/>
        <end position="910"/>
    </location>
</feature>
<feature type="domain" description="GAR" evidence="7">
    <location>
        <begin position="488"/>
        <end position="560"/>
    </location>
</feature>
<dbReference type="InterPro" id="IPR001715">
    <property type="entry name" value="CH_dom"/>
</dbReference>
<protein>
    <recommendedName>
        <fullName evidence="10">GAS2-like protein 1</fullName>
    </recommendedName>
</protein>
<feature type="region of interest" description="Disordered" evidence="5">
    <location>
        <begin position="1273"/>
        <end position="1298"/>
    </location>
</feature>
<feature type="region of interest" description="Disordered" evidence="5">
    <location>
        <begin position="890"/>
        <end position="912"/>
    </location>
</feature>
<dbReference type="Proteomes" id="UP000663879">
    <property type="component" value="Unassembled WGS sequence"/>
</dbReference>
<feature type="region of interest" description="Disordered" evidence="5">
    <location>
        <begin position="283"/>
        <end position="307"/>
    </location>
</feature>
<dbReference type="SMART" id="SM00033">
    <property type="entry name" value="CH"/>
    <property type="match status" value="1"/>
</dbReference>
<feature type="domain" description="Calponin-homology (CH)" evidence="6">
    <location>
        <begin position="27"/>
        <end position="181"/>
    </location>
</feature>
<dbReference type="SUPFAM" id="SSF47576">
    <property type="entry name" value="Calponin-homology domain, CH-domain"/>
    <property type="match status" value="1"/>
</dbReference>
<feature type="region of interest" description="Disordered" evidence="5">
    <location>
        <begin position="364"/>
        <end position="391"/>
    </location>
</feature>
<evidence type="ECO:0000256" key="3">
    <source>
        <dbReference type="ARBA" id="ARBA00023212"/>
    </source>
</evidence>
<dbReference type="Gene3D" id="3.30.920.20">
    <property type="entry name" value="Gas2-like domain"/>
    <property type="match status" value="1"/>
</dbReference>
<feature type="compositionally biased region" description="Low complexity" evidence="5">
    <location>
        <begin position="373"/>
        <end position="391"/>
    </location>
</feature>
<dbReference type="PROSITE" id="PS50021">
    <property type="entry name" value="CH"/>
    <property type="match status" value="1"/>
</dbReference>
<feature type="compositionally biased region" description="Polar residues" evidence="5">
    <location>
        <begin position="1144"/>
        <end position="1156"/>
    </location>
</feature>
<dbReference type="GO" id="GO:0001725">
    <property type="term" value="C:stress fiber"/>
    <property type="evidence" value="ECO:0007669"/>
    <property type="project" value="TreeGrafter"/>
</dbReference>
<dbReference type="GO" id="GO:0005884">
    <property type="term" value="C:actin filament"/>
    <property type="evidence" value="ECO:0007669"/>
    <property type="project" value="TreeGrafter"/>
</dbReference>
<dbReference type="CDD" id="cd21268">
    <property type="entry name" value="CH_GAS2L1_2"/>
    <property type="match status" value="1"/>
</dbReference>